<evidence type="ECO:0000313" key="2">
    <source>
        <dbReference type="EMBL" id="BAM90103.1"/>
    </source>
</evidence>
<dbReference type="KEGG" id="aol:S58_41170"/>
<feature type="compositionally biased region" description="Polar residues" evidence="1">
    <location>
        <begin position="1"/>
        <end position="11"/>
    </location>
</feature>
<evidence type="ECO:0000256" key="1">
    <source>
        <dbReference type="SAM" id="MobiDB-lite"/>
    </source>
</evidence>
<evidence type="ECO:0000313" key="3">
    <source>
        <dbReference type="Proteomes" id="UP000011841"/>
    </source>
</evidence>
<dbReference type="AlphaFoldDB" id="M4Z8V6"/>
<gene>
    <name evidence="2" type="ORF">S58_41170</name>
</gene>
<dbReference type="OrthoDB" id="8244280at2"/>
<dbReference type="EMBL" id="AP012603">
    <property type="protein sequence ID" value="BAM90103.1"/>
    <property type="molecule type" value="Genomic_DNA"/>
</dbReference>
<feature type="compositionally biased region" description="Polar residues" evidence="1">
    <location>
        <begin position="61"/>
        <end position="71"/>
    </location>
</feature>
<name>M4Z8V6_9BRAD</name>
<feature type="region of interest" description="Disordered" evidence="1">
    <location>
        <begin position="1"/>
        <end position="28"/>
    </location>
</feature>
<dbReference type="eggNOG" id="ENOG5030C7B">
    <property type="taxonomic scope" value="Bacteria"/>
</dbReference>
<sequence length="71" mass="7838">MTKTSTHTPASKTHRRRRPLSAPMAQQRTENCAISTPQSLVRLIGCHDPAKRKLPGKPAESRSSLGKSFIE</sequence>
<dbReference type="PATRIC" id="fig|1245469.3.peg.4211"/>
<protein>
    <submittedName>
        <fullName evidence="2">Uncharacterized protein</fullName>
    </submittedName>
</protein>
<reference evidence="2 3" key="1">
    <citation type="journal article" date="2013" name="Appl. Environ. Microbiol.">
        <title>Genome analysis suggests that the soil oligotrophic bacterium Agromonas oligotrophica (Bradyrhizobium oligotrophicum) is a nitrogen-fixing symbiont of Aeschynomene indica.</title>
        <authorList>
            <person name="Okubo T."/>
            <person name="Fukushima S."/>
            <person name="Itakura M."/>
            <person name="Oshima K."/>
            <person name="Longtonglang A."/>
            <person name="Teaumroong N."/>
            <person name="Mitsui H."/>
            <person name="Hattori M."/>
            <person name="Hattori R."/>
            <person name="Hattori T."/>
            <person name="Minamisawa K."/>
        </authorList>
    </citation>
    <scope>NUCLEOTIDE SEQUENCE [LARGE SCALE GENOMIC DNA]</scope>
    <source>
        <strain evidence="2 3">S58</strain>
    </source>
</reference>
<proteinExistence type="predicted"/>
<feature type="region of interest" description="Disordered" evidence="1">
    <location>
        <begin position="46"/>
        <end position="71"/>
    </location>
</feature>
<dbReference type="RefSeq" id="WP_015667211.1">
    <property type="nucleotide sequence ID" value="NC_020453.1"/>
</dbReference>
<dbReference type="Proteomes" id="UP000011841">
    <property type="component" value="Chromosome"/>
</dbReference>
<dbReference type="GeneID" id="301817921"/>
<organism evidence="2 3">
    <name type="scientific">Bradyrhizobium oligotrophicum S58</name>
    <dbReference type="NCBI Taxonomy" id="1245469"/>
    <lineage>
        <taxon>Bacteria</taxon>
        <taxon>Pseudomonadati</taxon>
        <taxon>Pseudomonadota</taxon>
        <taxon>Alphaproteobacteria</taxon>
        <taxon>Hyphomicrobiales</taxon>
        <taxon>Nitrobacteraceae</taxon>
        <taxon>Bradyrhizobium</taxon>
    </lineage>
</organism>
<dbReference type="HOGENOM" id="CLU_2732093_0_0_5"/>
<accession>M4Z8V6</accession>
<keyword evidence="3" id="KW-1185">Reference proteome</keyword>